<keyword evidence="4" id="KW-1185">Reference proteome</keyword>
<dbReference type="EMBL" id="PXWF02000125">
    <property type="protein sequence ID" value="PWF48875.1"/>
    <property type="molecule type" value="Genomic_DNA"/>
</dbReference>
<gene>
    <name evidence="3" type="ORF">C7C56_009555</name>
</gene>
<comment type="caution">
    <text evidence="3">The sequence shown here is derived from an EMBL/GenBank/DDBJ whole genome shotgun (WGS) entry which is preliminary data.</text>
</comment>
<feature type="domain" description="Bacterial Ig-like" evidence="2">
    <location>
        <begin position="1502"/>
        <end position="1603"/>
    </location>
</feature>
<dbReference type="Proteomes" id="UP000241421">
    <property type="component" value="Unassembled WGS sequence"/>
</dbReference>
<sequence>GLTIGGGGGGAGYDRSGGTGGGAAGAIYNSGALTIIGASAITNNIAAGGGGGAAGGSGNNAGVGGRAVGAIWNATGGTVSMTAASYAAIANNVAVSGNVGGVNSLVGGASNTALPAQAAVAKIYNQSGVATNVNTALVVAPVVTDANVSISGATGTGGAYKIGDTVTATWNNGTTGDNNTGITAGGVTMDFSAFGGGSAVVTTLSGSTYSATYTITAGALDATGRNVSVSASNGTTTTTADTTNATVDNVAPAVNAANITISGATGTSGAYRIGDVVTATWTDGNTDTISGATADFSAFGGGSAVAASKVGGVWSASYTIAAGAVDGTARNVSFTATDNAGNATNAAGTSNATVDNIAPVVTTTDIVLSGATGTGGAYKIGDTVTASWTDSNTDSIVAATVNFSQFGGGTAAATLSGSTWSASHTITAANIDTVNRNVAVSATDNAGNVTTRVGTSNVTLDRFAPVVTAANIALTSTGSGSGGAYRPGDTVSATWTNTGGDANTDTLAAVTFDFSRFGGGIVTPTLAAGVYSASYVTVAGITDATDGAVIVTATDNAGNVTGTLDDTSAVVDLQAPVVTDANLSISGASGAGGTYVAGDTVTATWNSTADGNGDTLSAVTVDFSAFGGGAAVAAADSGGIWTASFTIEAGAGDATGLNVSLSATDNAGNTTTGADSSNAALDASAPTLAIVVAHDALTAGETSLVTFTFSEPVSGFSNADLSVANGTLSAVTSVDGGTTWTATLTPDAGVASATNLITVNNAALTDTAGNAGSGSTDSNAYSVMTAGITAAIVFSDNALLAGETSSVTITFSEAVVGFDNADLTVENGTFDAVTSSDGGTTWNATLTPTPGLVDASNVITLDLSGVTDAGSTAGVGTTTSENYAIDTAVASVSIALADDTLTAGGSTVVTFTFSEPVSGFDNGDVTVENGFLDTLATSDGGTTWSATLTATASTDAPANMISVDNAGFQNASGNAGAGSTTASYAIDVTAPTVDIAFDRTTFAIGDTAQVTFTFSEPVVFGNSAVSVDNGSLSDVSSADGGTTWSATFSPAFGVEDASGVLLVDNTLYADLAGNAGSGTTTSANYAVDTAMPTVGIVVADSVLTAGGASTVTFTFSEAVTGFSNANVAADNATIGTVGSLDGGTTWTATLTPDQGVDATGNVVSLTMGAVADLAGNTSNYDGAYYSGNYVVSTVRPGATITLADDLLTAGESTLVTIAFSEAVSGLDAGDLTASNGTLDGLATDDGGLTWTATYTPNAGADSVDNAIMLDNTGVADADGNTGTGTTYSAEFTIDQAAPTVVITLAETLLAGGESMLVTFTFSEAVTGLDIGDFTAENGTLSELTSGGEGRTWTLSFTATAGVDDTGNVITLDNTLYTDSAGNAGGGSSASGNFEIDSTAPTFTIDVADASLQAGESTLVTITFNEPATYFDNSHMVVPNGTLSTLTSGDGGLTWTATYTPDAGVSDTSNVISLDRFWPEDMAGNYTSPQGTQIVDSNNFAIDTAPPTATITLDTRILAAGGASLVTIAFSEVVADFDNGDLSAANGTLGAVSSGDGGLTWTATFTPDSGITVASSVITLDNTGVLDLAGNAGGGATISEDYAIDTERPSVSITLDDTDLIAGESALVTFTFSEVVTGFSNASVTVANGTLDAVTAAGDGITWTAIFTPDDGITAASNLITVDETAQADLYGNTGAATSVSGNFTIDTERPDVGVTVGDTALRAGKTTTVTFTFTEPVTGFSNANVSIDNGTLDSFASLDGGTTWTATFTPTADIEANSNISYEFSTLSDLAGNASSISFGSSEGFAIDTLLPSATILVADDALAAGESTQVTFTFSEPVADLSNSAISVTNGVLGAATSIDGGITWSATFTPDAGVTAGANLITLDNTAVTDLAGNPGLGETDSNSFAIDTAAPIVAITIDDSALAAGESALVTFTFSEAVTGFSNSAIKVANGTLDAVSSVDGGTTWTATFTPTAGVTSASNVITVDNTLVADLIGNPGDGATASANFTIDSELPTVSIALADSALSAGQSSLVTFTFSEPVTGFSNANVSIDN</sequence>
<dbReference type="InterPro" id="IPR044048">
    <property type="entry name" value="Big_12"/>
</dbReference>
<feature type="domain" description="Bacterial Ig-like" evidence="2">
    <location>
        <begin position="1910"/>
        <end position="2011"/>
    </location>
</feature>
<feature type="domain" description="Bacterial Ig-like" evidence="2">
    <location>
        <begin position="1193"/>
        <end position="1293"/>
    </location>
</feature>
<reference evidence="3 4" key="1">
    <citation type="submission" date="2018-04" db="EMBL/GenBank/DDBJ databases">
        <title>Massilia violaceinigra sp. nov., a novel purple-pigmented bacterium isolated from Tianshan glacier, Xinjiang, China.</title>
        <authorList>
            <person name="Wang H."/>
        </authorList>
    </citation>
    <scope>NUCLEOTIDE SEQUENCE [LARGE SCALE GENOMIC DNA]</scope>
    <source>
        <strain evidence="3 4">B448-2</strain>
    </source>
</reference>
<dbReference type="Pfam" id="PF19078">
    <property type="entry name" value="Big_12"/>
    <property type="match status" value="14"/>
</dbReference>
<dbReference type="PANTHER" id="PTHR34677">
    <property type="match status" value="1"/>
</dbReference>
<organism evidence="3 4">
    <name type="scientific">Massilia glaciei</name>
    <dbReference type="NCBI Taxonomy" id="1524097"/>
    <lineage>
        <taxon>Bacteria</taxon>
        <taxon>Pseudomonadati</taxon>
        <taxon>Pseudomonadota</taxon>
        <taxon>Betaproteobacteria</taxon>
        <taxon>Burkholderiales</taxon>
        <taxon>Oxalobacteraceae</taxon>
        <taxon>Telluria group</taxon>
        <taxon>Massilia</taxon>
    </lineage>
</organism>
<feature type="domain" description="Bacterial Ig-like" evidence="2">
    <location>
        <begin position="1808"/>
        <end position="1909"/>
    </location>
</feature>
<protein>
    <recommendedName>
        <fullName evidence="2">Bacterial Ig-like domain-containing protein</fullName>
    </recommendedName>
</protein>
<dbReference type="InterPro" id="IPR014755">
    <property type="entry name" value="Cu-Rt/internalin_Ig-like"/>
</dbReference>
<feature type="domain" description="Bacterial Ig-like" evidence="2">
    <location>
        <begin position="1706"/>
        <end position="1796"/>
    </location>
</feature>
<dbReference type="SUPFAM" id="SSF50939">
    <property type="entry name" value="Sialidases"/>
    <property type="match status" value="1"/>
</dbReference>
<feature type="non-terminal residue" evidence="3">
    <location>
        <position position="2055"/>
    </location>
</feature>
<feature type="domain" description="Bacterial Ig-like" evidence="2">
    <location>
        <begin position="2012"/>
        <end position="2055"/>
    </location>
</feature>
<evidence type="ECO:0000259" key="2">
    <source>
        <dbReference type="Pfam" id="PF19078"/>
    </source>
</evidence>
<dbReference type="RefSeq" id="WP_106757209.1">
    <property type="nucleotide sequence ID" value="NZ_PXWF02000125.1"/>
</dbReference>
<dbReference type="PANTHER" id="PTHR34677:SF3">
    <property type="entry name" value="BACTERIAL IG-LIKE DOMAIN-CONTAINING PROTEIN"/>
    <property type="match status" value="1"/>
</dbReference>
<dbReference type="Gene3D" id="2.60.40.1220">
    <property type="match status" value="2"/>
</dbReference>
<feature type="domain" description="Bacterial Ig-like" evidence="2">
    <location>
        <begin position="1088"/>
        <end position="1179"/>
    </location>
</feature>
<accession>A0A2U2HN83</accession>
<dbReference type="InterPro" id="IPR036278">
    <property type="entry name" value="Sialidase_sf"/>
</dbReference>
<feature type="domain" description="Bacterial Ig-like" evidence="2">
    <location>
        <begin position="682"/>
        <end position="783"/>
    </location>
</feature>
<feature type="non-terminal residue" evidence="3">
    <location>
        <position position="1"/>
    </location>
</feature>
<evidence type="ECO:0000313" key="3">
    <source>
        <dbReference type="EMBL" id="PWF48875.1"/>
    </source>
</evidence>
<name>A0A2U2HN83_9BURK</name>
<feature type="domain" description="Bacterial Ig-like" evidence="2">
    <location>
        <begin position="1396"/>
        <end position="1501"/>
    </location>
</feature>
<evidence type="ECO:0000313" key="4">
    <source>
        <dbReference type="Proteomes" id="UP000241421"/>
    </source>
</evidence>
<proteinExistence type="predicted"/>
<feature type="domain" description="Bacterial Ig-like" evidence="2">
    <location>
        <begin position="886"/>
        <end position="984"/>
    </location>
</feature>
<feature type="domain" description="Bacterial Ig-like" evidence="2">
    <location>
        <begin position="987"/>
        <end position="1087"/>
    </location>
</feature>
<feature type="domain" description="Bacterial Ig-like" evidence="2">
    <location>
        <begin position="1294"/>
        <end position="1395"/>
    </location>
</feature>
<feature type="domain" description="Bacterial Ig-like" evidence="2">
    <location>
        <begin position="789"/>
        <end position="885"/>
    </location>
</feature>
<keyword evidence="1" id="KW-0732">Signal</keyword>
<evidence type="ECO:0000256" key="1">
    <source>
        <dbReference type="ARBA" id="ARBA00022729"/>
    </source>
</evidence>
<feature type="domain" description="Bacterial Ig-like" evidence="2">
    <location>
        <begin position="1604"/>
        <end position="1705"/>
    </location>
</feature>